<reference evidence="1 2" key="1">
    <citation type="journal article" date="2021" name="Front. Genet.">
        <title>Chromosome-Level Genome Assembly Reveals Significant Gene Expansion in the Toll and IMD Signaling Pathways of Dendrolimus kikuchii.</title>
        <authorList>
            <person name="Zhou J."/>
            <person name="Wu P."/>
            <person name="Xiong Z."/>
            <person name="Liu N."/>
            <person name="Zhao N."/>
            <person name="Ji M."/>
            <person name="Qiu Y."/>
            <person name="Yang B."/>
        </authorList>
    </citation>
    <scope>NUCLEOTIDE SEQUENCE [LARGE SCALE GENOMIC DNA]</scope>
    <source>
        <strain evidence="1">Ann1</strain>
    </source>
</reference>
<proteinExistence type="predicted"/>
<organism evidence="1 2">
    <name type="scientific">Dendrolimus kikuchii</name>
    <dbReference type="NCBI Taxonomy" id="765133"/>
    <lineage>
        <taxon>Eukaryota</taxon>
        <taxon>Metazoa</taxon>
        <taxon>Ecdysozoa</taxon>
        <taxon>Arthropoda</taxon>
        <taxon>Hexapoda</taxon>
        <taxon>Insecta</taxon>
        <taxon>Pterygota</taxon>
        <taxon>Neoptera</taxon>
        <taxon>Endopterygota</taxon>
        <taxon>Lepidoptera</taxon>
        <taxon>Glossata</taxon>
        <taxon>Ditrysia</taxon>
        <taxon>Bombycoidea</taxon>
        <taxon>Lasiocampidae</taxon>
        <taxon>Dendrolimus</taxon>
    </lineage>
</organism>
<keyword evidence="2" id="KW-1185">Reference proteome</keyword>
<protein>
    <submittedName>
        <fullName evidence="1">Uncharacterized protein</fullName>
    </submittedName>
</protein>
<evidence type="ECO:0000313" key="2">
    <source>
        <dbReference type="Proteomes" id="UP000824533"/>
    </source>
</evidence>
<gene>
    <name evidence="1" type="ORF">K1T71_012687</name>
</gene>
<sequence>MVRLSGLNIKQEAVYFGHPQHFWTRRLKLKALLEQECNELEQELLRKQKREECGYCKEKEKRLHNYEQKIEMEKERECLKALEREKIAKGMSGTKEEEIALREMQKLQMEEKKIIEKEEEYKEWMWHQVLLDDVYRKDLCESMAAQRRYQEMLERRKSYDEQIKSANRKRQQILQEERDKENRRLEIMKKKMEQDHFEAIRRKKEQQKENKKNFIEGHEIKISRLHKEKMNDRMIDNETIRVALEGLRRDKERQNIQMRSLQMEKRVCLENYNYERRTTSALREEANKIADEWKRLEEEKTDKYLRKIEDDRLLAKKKAAAAYKEHIRQRKKMEEEFKQERTQRMVAVNRKAVEELEKKISDSEAEIQRQLEYKRDLTEQIYKNQKHMESELQEIENKERAFIKKRVMFKEAMEKRFGLTQSRESSNPVHPFRRIIESNQRRSTQLPFI</sequence>
<accession>A0ACC1CKG5</accession>
<name>A0ACC1CKG5_9NEOP</name>
<dbReference type="EMBL" id="CM034409">
    <property type="protein sequence ID" value="KAJ0171924.1"/>
    <property type="molecule type" value="Genomic_DNA"/>
</dbReference>
<evidence type="ECO:0000313" key="1">
    <source>
        <dbReference type="EMBL" id="KAJ0171924.1"/>
    </source>
</evidence>
<comment type="caution">
    <text evidence="1">The sequence shown here is derived from an EMBL/GenBank/DDBJ whole genome shotgun (WGS) entry which is preliminary data.</text>
</comment>
<dbReference type="Proteomes" id="UP000824533">
    <property type="component" value="Linkage Group LG23"/>
</dbReference>